<accession>A0A3S0UY29</accession>
<dbReference type="Proteomes" id="UP000280346">
    <property type="component" value="Unassembled WGS sequence"/>
</dbReference>
<dbReference type="EMBL" id="RZIJ01000035">
    <property type="protein sequence ID" value="RUQ63061.1"/>
    <property type="molecule type" value="Genomic_DNA"/>
</dbReference>
<dbReference type="RefSeq" id="WP_127004179.1">
    <property type="nucleotide sequence ID" value="NZ_JBNPXW010000025.1"/>
</dbReference>
<gene>
    <name evidence="1" type="ORF">EJ913_28020</name>
</gene>
<comment type="caution">
    <text evidence="1">The sequence shown here is derived from an EMBL/GenBank/DDBJ whole genome shotgun (WGS) entry which is preliminary data.</text>
</comment>
<dbReference type="AlphaFoldDB" id="A0A3S0UY29"/>
<proteinExistence type="predicted"/>
<name>A0A3S0UY29_9PROT</name>
<evidence type="ECO:0000313" key="1">
    <source>
        <dbReference type="EMBL" id="RUQ63061.1"/>
    </source>
</evidence>
<protein>
    <submittedName>
        <fullName evidence="1">Uncharacterized protein</fullName>
    </submittedName>
</protein>
<evidence type="ECO:0000313" key="2">
    <source>
        <dbReference type="Proteomes" id="UP000280346"/>
    </source>
</evidence>
<keyword evidence="2" id="KW-1185">Reference proteome</keyword>
<reference evidence="1 2" key="1">
    <citation type="submission" date="2018-12" db="EMBL/GenBank/DDBJ databases">
        <authorList>
            <person name="Yang Y."/>
        </authorList>
    </citation>
    <scope>NUCLEOTIDE SEQUENCE [LARGE SCALE GENOMIC DNA]</scope>
    <source>
        <strain evidence="1 2">GSF71</strain>
    </source>
</reference>
<organism evidence="1 2">
    <name type="scientific">Azospirillum doebereinerae</name>
    <dbReference type="NCBI Taxonomy" id="92933"/>
    <lineage>
        <taxon>Bacteria</taxon>
        <taxon>Pseudomonadati</taxon>
        <taxon>Pseudomonadota</taxon>
        <taxon>Alphaproteobacteria</taxon>
        <taxon>Rhodospirillales</taxon>
        <taxon>Azospirillaceae</taxon>
        <taxon>Azospirillum</taxon>
    </lineage>
</organism>
<sequence length="286" mass="31996">MADDGGDHSDGVDCDPATITIDWPASRTEWADRVEAQLAPRLAGDPRFVNAEALIGKFRRLAALLGEAPESRDYIRALIEDVNEMATAAALLDRMDGQATLHYEPPLAGTRKRIDFLVRSHDGSKAWFEVKSIRPSWDDGDASWQRFERLAAEFPGNARLVVQREFAGAALAGQAIKTRWGFLGRTAEVEQRAALLQPEDDGPVRLVLCSNGFDWTESDLEDFADFYRTGVFRPDDWSRNAIPLFLEENGIVFTRRLAGLCYLQRSHDAVFASRFSLDVSGPDFTW</sequence>